<feature type="domain" description="KH type-2" evidence="9">
    <location>
        <begin position="194"/>
        <end position="279"/>
    </location>
</feature>
<keyword evidence="5 6" id="KW-0342">GTP-binding</keyword>
<dbReference type="InterPro" id="IPR030388">
    <property type="entry name" value="G_ERA_dom"/>
</dbReference>
<evidence type="ECO:0000256" key="6">
    <source>
        <dbReference type="HAMAP-Rule" id="MF_00367"/>
    </source>
</evidence>
<dbReference type="GO" id="GO:0003924">
    <property type="term" value="F:GTPase activity"/>
    <property type="evidence" value="ECO:0007669"/>
    <property type="project" value="UniProtKB-UniRule"/>
</dbReference>
<feature type="region of interest" description="G2" evidence="7">
    <location>
        <begin position="36"/>
        <end position="40"/>
    </location>
</feature>
<dbReference type="GO" id="GO:0005886">
    <property type="term" value="C:plasma membrane"/>
    <property type="evidence" value="ECO:0007669"/>
    <property type="project" value="UniProtKB-SubCell"/>
</dbReference>
<feature type="binding site" evidence="6">
    <location>
        <begin position="57"/>
        <end position="61"/>
    </location>
    <ligand>
        <name>GTP</name>
        <dbReference type="ChEBI" id="CHEBI:37565"/>
    </ligand>
</feature>
<comment type="subunit">
    <text evidence="6">Monomer.</text>
</comment>
<feature type="region of interest" description="G4" evidence="7">
    <location>
        <begin position="121"/>
        <end position="124"/>
    </location>
</feature>
<dbReference type="EMBL" id="DXIJ01000123">
    <property type="protein sequence ID" value="HIV86319.1"/>
    <property type="molecule type" value="Genomic_DNA"/>
</dbReference>
<dbReference type="Pfam" id="PF01926">
    <property type="entry name" value="MMR_HSR1"/>
    <property type="match status" value="1"/>
</dbReference>
<evidence type="ECO:0000256" key="8">
    <source>
        <dbReference type="RuleBase" id="RU003761"/>
    </source>
</evidence>
<dbReference type="GO" id="GO:0005829">
    <property type="term" value="C:cytosol"/>
    <property type="evidence" value="ECO:0007669"/>
    <property type="project" value="TreeGrafter"/>
</dbReference>
<dbReference type="GO" id="GO:0000028">
    <property type="term" value="P:ribosomal small subunit assembly"/>
    <property type="evidence" value="ECO:0007669"/>
    <property type="project" value="TreeGrafter"/>
</dbReference>
<dbReference type="SUPFAM" id="SSF54814">
    <property type="entry name" value="Prokaryotic type KH domain (KH-domain type II)"/>
    <property type="match status" value="1"/>
</dbReference>
<dbReference type="Pfam" id="PF07650">
    <property type="entry name" value="KH_2"/>
    <property type="match status" value="1"/>
</dbReference>
<dbReference type="NCBIfam" id="NF000908">
    <property type="entry name" value="PRK00089.1"/>
    <property type="match status" value="1"/>
</dbReference>
<dbReference type="InterPro" id="IPR005662">
    <property type="entry name" value="GTPase_Era-like"/>
</dbReference>
<organism evidence="11 12">
    <name type="scientific">Candidatus Monoglobus merdigallinarum</name>
    <dbReference type="NCBI Taxonomy" id="2838698"/>
    <lineage>
        <taxon>Bacteria</taxon>
        <taxon>Bacillati</taxon>
        <taxon>Bacillota</taxon>
        <taxon>Clostridia</taxon>
        <taxon>Monoglobales</taxon>
        <taxon>Monoglobaceae</taxon>
        <taxon>Monoglobus</taxon>
    </lineage>
</organism>
<dbReference type="PRINTS" id="PR00326">
    <property type="entry name" value="GTP1OBG"/>
</dbReference>
<feature type="region of interest" description="G3" evidence="7">
    <location>
        <begin position="57"/>
        <end position="60"/>
    </location>
</feature>
<dbReference type="SUPFAM" id="SSF52540">
    <property type="entry name" value="P-loop containing nucleoside triphosphate hydrolases"/>
    <property type="match status" value="1"/>
</dbReference>
<dbReference type="FunFam" id="3.30.300.20:FF:000003">
    <property type="entry name" value="GTPase Era"/>
    <property type="match status" value="1"/>
</dbReference>
<dbReference type="PANTHER" id="PTHR42698">
    <property type="entry name" value="GTPASE ERA"/>
    <property type="match status" value="1"/>
</dbReference>
<accession>A0A9D1PQW2</accession>
<dbReference type="InterPro" id="IPR006073">
    <property type="entry name" value="GTP-bd"/>
</dbReference>
<evidence type="ECO:0000256" key="3">
    <source>
        <dbReference type="ARBA" id="ARBA00022741"/>
    </source>
</evidence>
<keyword evidence="3 6" id="KW-0547">Nucleotide-binding</keyword>
<comment type="subcellular location">
    <subcellularLocation>
        <location evidence="6">Cytoplasm</location>
    </subcellularLocation>
    <subcellularLocation>
        <location evidence="6">Cell membrane</location>
        <topology evidence="6">Peripheral membrane protein</topology>
    </subcellularLocation>
</comment>
<comment type="caution">
    <text evidence="11">The sequence shown here is derived from an EMBL/GenBank/DDBJ whole genome shotgun (WGS) entry which is preliminary data.</text>
</comment>
<evidence type="ECO:0000313" key="12">
    <source>
        <dbReference type="Proteomes" id="UP000824162"/>
    </source>
</evidence>
<keyword evidence="6" id="KW-0963">Cytoplasm</keyword>
<evidence type="ECO:0000256" key="5">
    <source>
        <dbReference type="ARBA" id="ARBA00023134"/>
    </source>
</evidence>
<feature type="domain" description="Era-type G" evidence="10">
    <location>
        <begin position="2"/>
        <end position="171"/>
    </location>
</feature>
<keyword evidence="6" id="KW-0690">Ribosome biogenesis</keyword>
<keyword evidence="6" id="KW-0699">rRNA-binding</keyword>
<dbReference type="HAMAP" id="MF_00367">
    <property type="entry name" value="GTPase_Era"/>
    <property type="match status" value="1"/>
</dbReference>
<dbReference type="AlphaFoldDB" id="A0A9D1PQW2"/>
<evidence type="ECO:0000259" key="10">
    <source>
        <dbReference type="PROSITE" id="PS51713"/>
    </source>
</evidence>
<dbReference type="NCBIfam" id="TIGR00436">
    <property type="entry name" value="era"/>
    <property type="match status" value="1"/>
</dbReference>
<evidence type="ECO:0000256" key="4">
    <source>
        <dbReference type="ARBA" id="ARBA00022884"/>
    </source>
</evidence>
<dbReference type="CDD" id="cd22534">
    <property type="entry name" value="KH-II_Era"/>
    <property type="match status" value="1"/>
</dbReference>
<feature type="region of interest" description="G5" evidence="7">
    <location>
        <begin position="150"/>
        <end position="152"/>
    </location>
</feature>
<dbReference type="InterPro" id="IPR015946">
    <property type="entry name" value="KH_dom-like_a/b"/>
</dbReference>
<dbReference type="InterPro" id="IPR027417">
    <property type="entry name" value="P-loop_NTPase"/>
</dbReference>
<dbReference type="InterPro" id="IPR005225">
    <property type="entry name" value="Small_GTP-bd"/>
</dbReference>
<dbReference type="Gene3D" id="3.40.50.300">
    <property type="entry name" value="P-loop containing nucleotide triphosphate hydrolases"/>
    <property type="match status" value="1"/>
</dbReference>
<comment type="similarity">
    <text evidence="1 6 7 8">Belongs to the TRAFAC class TrmE-Era-EngA-EngB-Septin-like GTPase superfamily. Era GTPase family.</text>
</comment>
<dbReference type="PANTHER" id="PTHR42698:SF1">
    <property type="entry name" value="GTPASE ERA, MITOCHONDRIAL"/>
    <property type="match status" value="1"/>
</dbReference>
<feature type="binding site" evidence="6">
    <location>
        <begin position="10"/>
        <end position="17"/>
    </location>
    <ligand>
        <name>GTP</name>
        <dbReference type="ChEBI" id="CHEBI:37565"/>
    </ligand>
</feature>
<evidence type="ECO:0000256" key="2">
    <source>
        <dbReference type="ARBA" id="ARBA00020484"/>
    </source>
</evidence>
<keyword evidence="6" id="KW-1003">Cell membrane</keyword>
<name>A0A9D1PQW2_9FIRM</name>
<reference evidence="11" key="2">
    <citation type="submission" date="2021-04" db="EMBL/GenBank/DDBJ databases">
        <authorList>
            <person name="Gilroy R."/>
        </authorList>
    </citation>
    <scope>NUCLEOTIDE SEQUENCE</scope>
    <source>
        <strain evidence="11">5790</strain>
    </source>
</reference>
<dbReference type="Proteomes" id="UP000824162">
    <property type="component" value="Unassembled WGS sequence"/>
</dbReference>
<dbReference type="InterPro" id="IPR004044">
    <property type="entry name" value="KH_dom_type_2"/>
</dbReference>
<feature type="region of interest" description="G1" evidence="7">
    <location>
        <begin position="10"/>
        <end position="17"/>
    </location>
</feature>
<evidence type="ECO:0000256" key="1">
    <source>
        <dbReference type="ARBA" id="ARBA00007921"/>
    </source>
</evidence>
<dbReference type="GO" id="GO:0070181">
    <property type="term" value="F:small ribosomal subunit rRNA binding"/>
    <property type="evidence" value="ECO:0007669"/>
    <property type="project" value="UniProtKB-UniRule"/>
</dbReference>
<evidence type="ECO:0000256" key="7">
    <source>
        <dbReference type="PROSITE-ProRule" id="PRU01050"/>
    </source>
</evidence>
<dbReference type="Gene3D" id="3.30.300.20">
    <property type="match status" value="1"/>
</dbReference>
<proteinExistence type="inferred from homology"/>
<dbReference type="PROSITE" id="PS51713">
    <property type="entry name" value="G_ERA"/>
    <property type="match status" value="1"/>
</dbReference>
<dbReference type="GO" id="GO:0005525">
    <property type="term" value="F:GTP binding"/>
    <property type="evidence" value="ECO:0007669"/>
    <property type="project" value="UniProtKB-UniRule"/>
</dbReference>
<sequence length="296" mass="33386">MRSGFAAITGRPNAGKSTLLNKIVGEKVAIVSRKPQTTRTKILGVHTEDDVQIVLIDTPGIHKPHNKLGQRMEKYIYSATQDIDVLVYVVDCGISDAELEAERDALRGLSRSDVPVVLAVNKIDTMPRLSLLPVLDKLKDIYDFSDIVPLSAQKGTNVDRLIETISGFLGEGPKFFPDDAITDQPERQIVSEFIREKALRLLNREVPHGIAVEIERMTQRESGTYEILAAIYCEKQSHKGIIIGKGGEKLKDIGRQARQDIERFLGEKVYLELWVKVKENWRNMENFITEMGFEKK</sequence>
<dbReference type="GO" id="GO:0043024">
    <property type="term" value="F:ribosomal small subunit binding"/>
    <property type="evidence" value="ECO:0007669"/>
    <property type="project" value="TreeGrafter"/>
</dbReference>
<gene>
    <name evidence="6 11" type="primary">era</name>
    <name evidence="11" type="ORF">H9900_05885</name>
</gene>
<comment type="function">
    <text evidence="6">An essential GTPase that binds both GDP and GTP, with rapid nucleotide exchange. Plays a role in 16S rRNA processing and 30S ribosomal subunit biogenesis and possibly also in cell cycle regulation and energy metabolism.</text>
</comment>
<reference evidence="11" key="1">
    <citation type="journal article" date="2021" name="PeerJ">
        <title>Extensive microbial diversity within the chicken gut microbiome revealed by metagenomics and culture.</title>
        <authorList>
            <person name="Gilroy R."/>
            <person name="Ravi A."/>
            <person name="Getino M."/>
            <person name="Pursley I."/>
            <person name="Horton D.L."/>
            <person name="Alikhan N.F."/>
            <person name="Baker D."/>
            <person name="Gharbi K."/>
            <person name="Hall N."/>
            <person name="Watson M."/>
            <person name="Adriaenssens E.M."/>
            <person name="Foster-Nyarko E."/>
            <person name="Jarju S."/>
            <person name="Secka A."/>
            <person name="Antonio M."/>
            <person name="Oren A."/>
            <person name="Chaudhuri R.R."/>
            <person name="La Ragione R."/>
            <person name="Hildebrand F."/>
            <person name="Pallen M.J."/>
        </authorList>
    </citation>
    <scope>NUCLEOTIDE SEQUENCE</scope>
    <source>
        <strain evidence="11">5790</strain>
    </source>
</reference>
<dbReference type="PROSITE" id="PS50823">
    <property type="entry name" value="KH_TYPE_2"/>
    <property type="match status" value="1"/>
</dbReference>
<protein>
    <recommendedName>
        <fullName evidence="2 6">GTPase Era</fullName>
    </recommendedName>
</protein>
<feature type="binding site" evidence="6">
    <location>
        <begin position="121"/>
        <end position="124"/>
    </location>
    <ligand>
        <name>GTP</name>
        <dbReference type="ChEBI" id="CHEBI:37565"/>
    </ligand>
</feature>
<dbReference type="NCBIfam" id="TIGR00231">
    <property type="entry name" value="small_GTP"/>
    <property type="match status" value="1"/>
</dbReference>
<dbReference type="InterPro" id="IPR009019">
    <property type="entry name" value="KH_sf_prok-type"/>
</dbReference>
<keyword evidence="4 6" id="KW-0694">RNA-binding</keyword>
<evidence type="ECO:0000259" key="9">
    <source>
        <dbReference type="PROSITE" id="PS50823"/>
    </source>
</evidence>
<evidence type="ECO:0000313" key="11">
    <source>
        <dbReference type="EMBL" id="HIV86319.1"/>
    </source>
</evidence>
<keyword evidence="6" id="KW-0472">Membrane</keyword>
<dbReference type="CDD" id="cd04163">
    <property type="entry name" value="Era"/>
    <property type="match status" value="1"/>
</dbReference>